<name>A0A7W7VAQ5_9ACTN</name>
<dbReference type="AlphaFoldDB" id="A0A7W7VAQ5"/>
<gene>
    <name evidence="1" type="ORF">FHS37_007263</name>
</gene>
<accession>A0A7W7VAQ5</accession>
<dbReference type="GO" id="GO:0008473">
    <property type="term" value="F:ornithine cyclodeaminase activity"/>
    <property type="evidence" value="ECO:0007669"/>
    <property type="project" value="UniProtKB-EC"/>
</dbReference>
<dbReference type="EMBL" id="JACHJI010000024">
    <property type="protein sequence ID" value="MBB4903166.1"/>
    <property type="molecule type" value="Genomic_DNA"/>
</dbReference>
<dbReference type="Proteomes" id="UP000579523">
    <property type="component" value="Unassembled WGS sequence"/>
</dbReference>
<proteinExistence type="predicted"/>
<sequence length="316" mass="32544">MTRVLTRSDLLSALDIGSCVEALREGFRNDDRIASPGSRVHGDLPFPGTATVLAPGLLPGVKAYSVKVNAKFPGARPALRGVICLHRGAHGALLALLDSATVTAWRTGLAAALGTHVLTTAQGTGGPVVGVVGAGAQGELMVSGLRHFRDLQDLLVHDTVADRAAHFAGRHGGRVVGSASEVAAASDTVLLATWSRRPLSGLSETRPGQHFTTLGVDEPGKQELAADLLEASFLVVDDHSLAAAAGVLTGADGSTRITADASLGELLRGGRSGRATQSGITVYAPVGLPRQDLAIAWLAYRQAELNDVGSRVDLLA</sequence>
<organism evidence="1 2">
    <name type="scientific">Streptomyces griseomycini</name>
    <dbReference type="NCBI Taxonomy" id="66895"/>
    <lineage>
        <taxon>Bacteria</taxon>
        <taxon>Bacillati</taxon>
        <taxon>Actinomycetota</taxon>
        <taxon>Actinomycetes</taxon>
        <taxon>Kitasatosporales</taxon>
        <taxon>Streptomycetaceae</taxon>
        <taxon>Streptomyces</taxon>
    </lineage>
</organism>
<comment type="caution">
    <text evidence="1">The sequence shown here is derived from an EMBL/GenBank/DDBJ whole genome shotgun (WGS) entry which is preliminary data.</text>
</comment>
<dbReference type="PANTHER" id="PTHR13812:SF19">
    <property type="entry name" value="KETIMINE REDUCTASE MU-CRYSTALLIN"/>
    <property type="match status" value="1"/>
</dbReference>
<dbReference type="RefSeq" id="WP_184829018.1">
    <property type="nucleotide sequence ID" value="NZ_BMTK01000046.1"/>
</dbReference>
<dbReference type="PANTHER" id="PTHR13812">
    <property type="entry name" value="KETIMINE REDUCTASE MU-CRYSTALLIN"/>
    <property type="match status" value="1"/>
</dbReference>
<dbReference type="InterPro" id="IPR003462">
    <property type="entry name" value="ODC_Mu_crystall"/>
</dbReference>
<keyword evidence="1" id="KW-0456">Lyase</keyword>
<dbReference type="EC" id="4.3.1.12" evidence="1"/>
<dbReference type="InterPro" id="IPR023401">
    <property type="entry name" value="ODC_N"/>
</dbReference>
<evidence type="ECO:0000313" key="2">
    <source>
        <dbReference type="Proteomes" id="UP000579523"/>
    </source>
</evidence>
<dbReference type="PIRSF" id="PIRSF001439">
    <property type="entry name" value="CryM"/>
    <property type="match status" value="1"/>
</dbReference>
<dbReference type="Gene3D" id="3.30.1780.10">
    <property type="entry name" value="ornithine cyclodeaminase, domain 1"/>
    <property type="match status" value="1"/>
</dbReference>
<evidence type="ECO:0000313" key="1">
    <source>
        <dbReference type="EMBL" id="MBB4903166.1"/>
    </source>
</evidence>
<dbReference type="GO" id="GO:0005737">
    <property type="term" value="C:cytoplasm"/>
    <property type="evidence" value="ECO:0007669"/>
    <property type="project" value="TreeGrafter"/>
</dbReference>
<reference evidence="1 2" key="1">
    <citation type="submission" date="2020-08" db="EMBL/GenBank/DDBJ databases">
        <title>Genomic Encyclopedia of Type Strains, Phase III (KMG-III): the genomes of soil and plant-associated and newly described type strains.</title>
        <authorList>
            <person name="Whitman W."/>
        </authorList>
    </citation>
    <scope>NUCLEOTIDE SEQUENCE [LARGE SCALE GENOMIC DNA]</scope>
    <source>
        <strain evidence="1 2">CECT 3273</strain>
    </source>
</reference>
<dbReference type="SUPFAM" id="SSF51735">
    <property type="entry name" value="NAD(P)-binding Rossmann-fold domains"/>
    <property type="match status" value="1"/>
</dbReference>
<dbReference type="InterPro" id="IPR036291">
    <property type="entry name" value="NAD(P)-bd_dom_sf"/>
</dbReference>
<protein>
    <submittedName>
        <fullName evidence="1">Ornithine cyclodeaminase</fullName>
        <ecNumber evidence="1">4.3.1.12</ecNumber>
    </submittedName>
</protein>
<dbReference type="Gene3D" id="3.40.50.720">
    <property type="entry name" value="NAD(P)-binding Rossmann-like Domain"/>
    <property type="match status" value="1"/>
</dbReference>
<keyword evidence="2" id="KW-1185">Reference proteome</keyword>
<dbReference type="Pfam" id="PF02423">
    <property type="entry name" value="OCD_Mu_crystall"/>
    <property type="match status" value="1"/>
</dbReference>